<evidence type="ECO:0000259" key="2">
    <source>
        <dbReference type="Pfam" id="PF24883"/>
    </source>
</evidence>
<proteinExistence type="predicted"/>
<evidence type="ECO:0000313" key="3">
    <source>
        <dbReference type="EMBL" id="EGO23374.1"/>
    </source>
</evidence>
<dbReference type="KEGG" id="sla:SERLADRAFT_469224"/>
<evidence type="ECO:0000256" key="1">
    <source>
        <dbReference type="ARBA" id="ARBA00022737"/>
    </source>
</evidence>
<feature type="non-terminal residue" evidence="3">
    <location>
        <position position="1"/>
    </location>
</feature>
<dbReference type="GeneID" id="18819562"/>
<dbReference type="Pfam" id="PF24883">
    <property type="entry name" value="NPHP3_N"/>
    <property type="match status" value="1"/>
</dbReference>
<dbReference type="Gene3D" id="3.40.50.300">
    <property type="entry name" value="P-loop containing nucleotide triphosphate hydrolases"/>
    <property type="match status" value="1"/>
</dbReference>
<dbReference type="HOGENOM" id="CLU_129644_0_0_1"/>
<dbReference type="PANTHER" id="PTHR10039">
    <property type="entry name" value="AMELOGENIN"/>
    <property type="match status" value="1"/>
</dbReference>
<keyword evidence="1" id="KW-0677">Repeat</keyword>
<dbReference type="InterPro" id="IPR027417">
    <property type="entry name" value="P-loop_NTPase"/>
</dbReference>
<dbReference type="OrthoDB" id="448455at2759"/>
<feature type="domain" description="Nephrocystin 3-like N-terminal" evidence="2">
    <location>
        <begin position="77"/>
        <end position="175"/>
    </location>
</feature>
<dbReference type="EMBL" id="GL945435">
    <property type="protein sequence ID" value="EGO23374.1"/>
    <property type="molecule type" value="Genomic_DNA"/>
</dbReference>
<dbReference type="InterPro" id="IPR056884">
    <property type="entry name" value="NPHP3-like_N"/>
</dbReference>
<organism>
    <name type="scientific">Serpula lacrymans var. lacrymans (strain S7.9)</name>
    <name type="common">Dry rot fungus</name>
    <dbReference type="NCBI Taxonomy" id="578457"/>
    <lineage>
        <taxon>Eukaryota</taxon>
        <taxon>Fungi</taxon>
        <taxon>Dikarya</taxon>
        <taxon>Basidiomycota</taxon>
        <taxon>Agaricomycotina</taxon>
        <taxon>Agaricomycetes</taxon>
        <taxon>Agaricomycetidae</taxon>
        <taxon>Boletales</taxon>
        <taxon>Coniophorineae</taxon>
        <taxon>Serpulaceae</taxon>
        <taxon>Serpula</taxon>
    </lineage>
</organism>
<sequence length="177" mass="20261">GVDGVAQSQTVDAHNSHFNYVHGNGRQVNNEIHGNQINNINQYHQDLANARENLAEWLSPLNFPQRQSNVNEIRQEGTGNWVLDDERFKEWKTGDVKTLWCPGIPGAGKTVLASYIIDHLAKQHNRDNDNVAVLYFYCNHKDQSTQTVYNLVASLLKQLVQDFTPTFERVKTEYKSH</sequence>
<gene>
    <name evidence="3" type="ORF">SERLADRAFT_469224</name>
</gene>
<dbReference type="AlphaFoldDB" id="F8NZP3"/>
<accession>F8NZP3</accession>
<dbReference type="RefSeq" id="XP_007319136.1">
    <property type="nucleotide sequence ID" value="XM_007319074.1"/>
</dbReference>
<dbReference type="Proteomes" id="UP000008064">
    <property type="component" value="Unassembled WGS sequence"/>
</dbReference>
<reference evidence="3" key="1">
    <citation type="submission" date="2011-04" db="EMBL/GenBank/DDBJ databases">
        <title>Evolution of plant cell wall degrading machinery underlies the functional diversity of forest fungi.</title>
        <authorList>
            <consortium name="US DOE Joint Genome Institute (JGI-PGF)"/>
            <person name="Eastwood D.C."/>
            <person name="Floudas D."/>
            <person name="Binder M."/>
            <person name="Majcherczyk A."/>
            <person name="Schneider P."/>
            <person name="Aerts A."/>
            <person name="Asiegbu F.O."/>
            <person name="Baker S.E."/>
            <person name="Barry K."/>
            <person name="Bendiksby M."/>
            <person name="Blumentritt M."/>
            <person name="Coutinho P.M."/>
            <person name="Cullen D."/>
            <person name="Cullen D."/>
            <person name="Gathman A."/>
            <person name="Goodell B."/>
            <person name="Henrissat B."/>
            <person name="Ihrmark K."/>
            <person name="Kauserud H."/>
            <person name="Kohler A."/>
            <person name="LaButti K."/>
            <person name="Lapidus A."/>
            <person name="Lavin J.L."/>
            <person name="Lee Y.-H."/>
            <person name="Lindquist E."/>
            <person name="Lilly W."/>
            <person name="Lucas S."/>
            <person name="Morin E."/>
            <person name="Murat C."/>
            <person name="Oguiza J.A."/>
            <person name="Park J."/>
            <person name="Pisabarro A.G."/>
            <person name="Riley R."/>
            <person name="Rosling A."/>
            <person name="Salamov A."/>
            <person name="Schmidt O."/>
            <person name="Schmutz J."/>
            <person name="Skrede I."/>
            <person name="Stenlid J."/>
            <person name="Wiebenga A."/>
            <person name="Xie X."/>
            <person name="Kues U."/>
            <person name="Hibbett D.S."/>
            <person name="Hoffmeister D."/>
            <person name="Hogberg N."/>
            <person name="Martin F."/>
            <person name="Grigoriev I.V."/>
            <person name="Watkinson S.C."/>
        </authorList>
    </citation>
    <scope>NUCLEOTIDE SEQUENCE</scope>
    <source>
        <strain evidence="3">S7.9</strain>
    </source>
</reference>
<dbReference type="PANTHER" id="PTHR10039:SF15">
    <property type="entry name" value="NACHT DOMAIN-CONTAINING PROTEIN"/>
    <property type="match status" value="1"/>
</dbReference>
<name>F8NZP3_SERL9</name>
<dbReference type="SUPFAM" id="SSF52540">
    <property type="entry name" value="P-loop containing nucleoside triphosphate hydrolases"/>
    <property type="match status" value="1"/>
</dbReference>
<protein>
    <recommendedName>
        <fullName evidence="2">Nephrocystin 3-like N-terminal domain-containing protein</fullName>
    </recommendedName>
</protein>